<evidence type="ECO:0000313" key="2">
    <source>
        <dbReference type="Proteomes" id="UP000016930"/>
    </source>
</evidence>
<reference evidence="1 2" key="1">
    <citation type="journal article" date="2012" name="Proc. Natl. Acad. Sci. U.S.A.">
        <title>Comparative genomics of Ceriporiopsis subvermispora and Phanerochaete chrysosporium provide insight into selective ligninolysis.</title>
        <authorList>
            <person name="Fernandez-Fueyo E."/>
            <person name="Ruiz-Duenas F.J."/>
            <person name="Ferreira P."/>
            <person name="Floudas D."/>
            <person name="Hibbett D.S."/>
            <person name="Canessa P."/>
            <person name="Larrondo L.F."/>
            <person name="James T.Y."/>
            <person name="Seelenfreund D."/>
            <person name="Lobos S."/>
            <person name="Polanco R."/>
            <person name="Tello M."/>
            <person name="Honda Y."/>
            <person name="Watanabe T."/>
            <person name="Watanabe T."/>
            <person name="Ryu J.S."/>
            <person name="Kubicek C.P."/>
            <person name="Schmoll M."/>
            <person name="Gaskell J."/>
            <person name="Hammel K.E."/>
            <person name="St John F.J."/>
            <person name="Vanden Wymelenberg A."/>
            <person name="Sabat G."/>
            <person name="Splinter BonDurant S."/>
            <person name="Syed K."/>
            <person name="Yadav J.S."/>
            <person name="Doddapaneni H."/>
            <person name="Subramanian V."/>
            <person name="Lavin J.L."/>
            <person name="Oguiza J.A."/>
            <person name="Perez G."/>
            <person name="Pisabarro A.G."/>
            <person name="Ramirez L."/>
            <person name="Santoyo F."/>
            <person name="Master E."/>
            <person name="Coutinho P.M."/>
            <person name="Henrissat B."/>
            <person name="Lombard V."/>
            <person name="Magnuson J.K."/>
            <person name="Kuees U."/>
            <person name="Hori C."/>
            <person name="Igarashi K."/>
            <person name="Samejima M."/>
            <person name="Held B.W."/>
            <person name="Barry K.W."/>
            <person name="LaButti K.M."/>
            <person name="Lapidus A."/>
            <person name="Lindquist E.A."/>
            <person name="Lucas S.M."/>
            <person name="Riley R."/>
            <person name="Salamov A.A."/>
            <person name="Hoffmeister D."/>
            <person name="Schwenk D."/>
            <person name="Hadar Y."/>
            <person name="Yarden O."/>
            <person name="de Vries R.P."/>
            <person name="Wiebenga A."/>
            <person name="Stenlid J."/>
            <person name="Eastwood D."/>
            <person name="Grigoriev I.V."/>
            <person name="Berka R.M."/>
            <person name="Blanchette R.A."/>
            <person name="Kersten P."/>
            <person name="Martinez A.T."/>
            <person name="Vicuna R."/>
            <person name="Cullen D."/>
        </authorList>
    </citation>
    <scope>NUCLEOTIDE SEQUENCE [LARGE SCALE GENOMIC DNA]</scope>
    <source>
        <strain evidence="1 2">B</strain>
    </source>
</reference>
<dbReference type="Gene3D" id="3.80.10.10">
    <property type="entry name" value="Ribonuclease Inhibitor"/>
    <property type="match status" value="1"/>
</dbReference>
<dbReference type="AlphaFoldDB" id="M2PGB8"/>
<dbReference type="OrthoDB" id="2755871at2759"/>
<dbReference type="Proteomes" id="UP000016930">
    <property type="component" value="Unassembled WGS sequence"/>
</dbReference>
<organism evidence="1 2">
    <name type="scientific">Ceriporiopsis subvermispora (strain B)</name>
    <name type="common">White-rot fungus</name>
    <name type="synonym">Gelatoporia subvermispora</name>
    <dbReference type="NCBI Taxonomy" id="914234"/>
    <lineage>
        <taxon>Eukaryota</taxon>
        <taxon>Fungi</taxon>
        <taxon>Dikarya</taxon>
        <taxon>Basidiomycota</taxon>
        <taxon>Agaricomycotina</taxon>
        <taxon>Agaricomycetes</taxon>
        <taxon>Polyporales</taxon>
        <taxon>Gelatoporiaceae</taxon>
        <taxon>Gelatoporia</taxon>
    </lineage>
</organism>
<evidence type="ECO:0000313" key="1">
    <source>
        <dbReference type="EMBL" id="EMD35029.1"/>
    </source>
</evidence>
<keyword evidence="2" id="KW-1185">Reference proteome</keyword>
<protein>
    <recommendedName>
        <fullName evidence="3">F-box domain-containing protein</fullName>
    </recommendedName>
</protein>
<dbReference type="HOGENOM" id="CLU_036316_5_0_1"/>
<evidence type="ECO:0008006" key="3">
    <source>
        <dbReference type="Google" id="ProtNLM"/>
    </source>
</evidence>
<proteinExistence type="predicted"/>
<dbReference type="EMBL" id="KB445801">
    <property type="protein sequence ID" value="EMD35029.1"/>
    <property type="molecule type" value="Genomic_DNA"/>
</dbReference>
<dbReference type="InterPro" id="IPR032675">
    <property type="entry name" value="LRR_dom_sf"/>
</dbReference>
<sequence length="394" mass="45357">MVRHRILPLELTDSIIDYLQEDVTSLKACSLACRAWLPACRFHKFRRMRVVEGRVIQFECMLRSSTHIGPCGRHLKIEFCTLEDVECFDSILQNLPKLRSLEVIFGPIYFKTPFRVTDVQSVILLTISCAPDFAKFNHVADFLGSFPNLEELHIHRLDFVTAHRPSYAELLEHEEIKKVDHNAGVIDHPMFLPSMGTLRTLQVRCGNREEIRTLPIIISTLKGCPLLKAIKVHIEDLHCDDYGQLISPLTSRINADELPDSHSYRILRDCPSVQSLHLSTTINRIQHYIMVLTSITQATIGELQLRFCCDEHFSFNSRADIRRLLLDFDFLARVLTRQSTRGIIFQRIRVMIECTCRDGAHIVPRRVKKKIADVFSLLTKRNTTLVFDGTELHA</sequence>
<dbReference type="SUPFAM" id="SSF52058">
    <property type="entry name" value="L domain-like"/>
    <property type="match status" value="1"/>
</dbReference>
<gene>
    <name evidence="1" type="ORF">CERSUDRAFT_125019</name>
</gene>
<name>M2PGB8_CERS8</name>
<accession>M2PGB8</accession>